<evidence type="ECO:0000313" key="2">
    <source>
        <dbReference type="Proteomes" id="UP000626982"/>
    </source>
</evidence>
<evidence type="ECO:0000313" key="1">
    <source>
        <dbReference type="EMBL" id="GGN82669.1"/>
    </source>
</evidence>
<proteinExistence type="predicted"/>
<keyword evidence="2" id="KW-1185">Reference proteome</keyword>
<dbReference type="Proteomes" id="UP000626982">
    <property type="component" value="Unassembled WGS sequence"/>
</dbReference>
<comment type="caution">
    <text evidence="1">The sequence shown here is derived from an EMBL/GenBank/DDBJ whole genome shotgun (WGS) entry which is preliminary data.</text>
</comment>
<dbReference type="RefSeq" id="WP_188717192.1">
    <property type="nucleotide sequence ID" value="NZ_BAABBD010000002.1"/>
</dbReference>
<evidence type="ECO:0008006" key="3">
    <source>
        <dbReference type="Google" id="ProtNLM"/>
    </source>
</evidence>
<organism evidence="1 2">
    <name type="scientific">Agrococcus terreus</name>
    <dbReference type="NCBI Taxonomy" id="574649"/>
    <lineage>
        <taxon>Bacteria</taxon>
        <taxon>Bacillati</taxon>
        <taxon>Actinomycetota</taxon>
        <taxon>Actinomycetes</taxon>
        <taxon>Micrococcales</taxon>
        <taxon>Microbacteriaceae</taxon>
        <taxon>Agrococcus</taxon>
    </lineage>
</organism>
<gene>
    <name evidence="1" type="ORF">GCM10010968_12690</name>
</gene>
<dbReference type="EMBL" id="BMLM01000001">
    <property type="protein sequence ID" value="GGN82669.1"/>
    <property type="molecule type" value="Genomic_DNA"/>
</dbReference>
<name>A0ABQ2KGR3_9MICO</name>
<protein>
    <recommendedName>
        <fullName evidence="3">PucR family transcriptional regulator</fullName>
    </recommendedName>
</protein>
<reference evidence="2" key="1">
    <citation type="journal article" date="2019" name="Int. J. Syst. Evol. Microbiol.">
        <title>The Global Catalogue of Microorganisms (GCM) 10K type strain sequencing project: providing services to taxonomists for standard genome sequencing and annotation.</title>
        <authorList>
            <consortium name="The Broad Institute Genomics Platform"/>
            <consortium name="The Broad Institute Genome Sequencing Center for Infectious Disease"/>
            <person name="Wu L."/>
            <person name="Ma J."/>
        </authorList>
    </citation>
    <scope>NUCLEOTIDE SEQUENCE [LARGE SCALE GENOMIC DNA]</scope>
    <source>
        <strain evidence="2">CGMCC 1.6960</strain>
    </source>
</reference>
<accession>A0ABQ2KGR3</accession>
<sequence>MAIMTTGQRRIAPRAPRVTTRRVRDDLWRVTSTTGIALGYIARLDGPAGPSYEARRLVPGGTALLAIGGGWSLDDALACFTGP</sequence>